<gene>
    <name evidence="1" type="ORF">DUNSADRAFT_7692</name>
</gene>
<organism evidence="1 2">
    <name type="scientific">Dunaliella salina</name>
    <name type="common">Green alga</name>
    <name type="synonym">Protococcus salinus</name>
    <dbReference type="NCBI Taxonomy" id="3046"/>
    <lineage>
        <taxon>Eukaryota</taxon>
        <taxon>Viridiplantae</taxon>
        <taxon>Chlorophyta</taxon>
        <taxon>core chlorophytes</taxon>
        <taxon>Chlorophyceae</taxon>
        <taxon>CS clade</taxon>
        <taxon>Chlamydomonadales</taxon>
        <taxon>Dunaliellaceae</taxon>
        <taxon>Dunaliella</taxon>
    </lineage>
</organism>
<evidence type="ECO:0000313" key="2">
    <source>
        <dbReference type="Proteomes" id="UP000815325"/>
    </source>
</evidence>
<sequence length="98" mass="11480">MIPFLLPVGGRYYPLVRPWCPRFPLKTDVRTSLNCWSACTFVLPEVGGHLHIHGDQYVARVQQQSCKEDHGIRLRWARRSLHLCILRDTQKQVQPHHN</sequence>
<evidence type="ECO:0008006" key="3">
    <source>
        <dbReference type="Google" id="ProtNLM"/>
    </source>
</evidence>
<accession>A0ABQ7GKV7</accession>
<name>A0ABQ7GKV7_DUNSA</name>
<comment type="caution">
    <text evidence="1">The sequence shown here is derived from an EMBL/GenBank/DDBJ whole genome shotgun (WGS) entry which is preliminary data.</text>
</comment>
<evidence type="ECO:0000313" key="1">
    <source>
        <dbReference type="EMBL" id="KAF5835245.1"/>
    </source>
</evidence>
<keyword evidence="2" id="KW-1185">Reference proteome</keyword>
<proteinExistence type="predicted"/>
<dbReference type="Proteomes" id="UP000815325">
    <property type="component" value="Unassembled WGS sequence"/>
</dbReference>
<dbReference type="EMBL" id="MU069715">
    <property type="protein sequence ID" value="KAF5835245.1"/>
    <property type="molecule type" value="Genomic_DNA"/>
</dbReference>
<protein>
    <recommendedName>
        <fullName evidence="3">Encoded protein</fullName>
    </recommendedName>
</protein>
<reference evidence="1" key="1">
    <citation type="submission" date="2017-08" db="EMBL/GenBank/DDBJ databases">
        <authorList>
            <person name="Polle J.E."/>
            <person name="Barry K."/>
            <person name="Cushman J."/>
            <person name="Schmutz J."/>
            <person name="Tran D."/>
            <person name="Hathwaick L.T."/>
            <person name="Yim W.C."/>
            <person name="Jenkins J."/>
            <person name="Mckie-Krisberg Z.M."/>
            <person name="Prochnik S."/>
            <person name="Lindquist E."/>
            <person name="Dockter R.B."/>
            <person name="Adam C."/>
            <person name="Molina H."/>
            <person name="Bunkerborg J."/>
            <person name="Jin E."/>
            <person name="Buchheim M."/>
            <person name="Magnuson J."/>
        </authorList>
    </citation>
    <scope>NUCLEOTIDE SEQUENCE</scope>
    <source>
        <strain evidence="1">CCAP 19/18</strain>
    </source>
</reference>